<dbReference type="Gene3D" id="3.40.50.1820">
    <property type="entry name" value="alpha/beta hydrolase"/>
    <property type="match status" value="1"/>
</dbReference>
<feature type="active site" description="Proton acceptor" evidence="4">
    <location>
        <position position="418"/>
    </location>
</feature>
<dbReference type="PANTHER" id="PTHR21661:SF35">
    <property type="entry name" value="EPOXIDE HYDROLASE"/>
    <property type="match status" value="1"/>
</dbReference>
<dbReference type="EMBL" id="MVBO01000002">
    <property type="protein sequence ID" value="OZJ06657.1"/>
    <property type="molecule type" value="Genomic_DNA"/>
</dbReference>
<dbReference type="Proteomes" id="UP000242875">
    <property type="component" value="Unassembled WGS sequence"/>
</dbReference>
<evidence type="ECO:0000259" key="5">
    <source>
        <dbReference type="Pfam" id="PF06441"/>
    </source>
</evidence>
<dbReference type="GO" id="GO:0004301">
    <property type="term" value="F:epoxide hydrolase activity"/>
    <property type="evidence" value="ECO:0007669"/>
    <property type="project" value="TreeGrafter"/>
</dbReference>
<organism evidence="6 7">
    <name type="scientific">Bifiguratus adelaidae</name>
    <dbReference type="NCBI Taxonomy" id="1938954"/>
    <lineage>
        <taxon>Eukaryota</taxon>
        <taxon>Fungi</taxon>
        <taxon>Fungi incertae sedis</taxon>
        <taxon>Mucoromycota</taxon>
        <taxon>Mucoromycotina</taxon>
        <taxon>Endogonomycetes</taxon>
        <taxon>Endogonales</taxon>
        <taxon>Endogonales incertae sedis</taxon>
        <taxon>Bifiguratus</taxon>
    </lineage>
</organism>
<dbReference type="OrthoDB" id="7130006at2759"/>
<name>A0A261Y7T0_9FUNG</name>
<evidence type="ECO:0000313" key="7">
    <source>
        <dbReference type="Proteomes" id="UP000242875"/>
    </source>
</evidence>
<keyword evidence="7" id="KW-1185">Reference proteome</keyword>
<evidence type="ECO:0000256" key="3">
    <source>
        <dbReference type="ARBA" id="ARBA00022801"/>
    </source>
</evidence>
<keyword evidence="3" id="KW-0378">Hydrolase</keyword>
<proteinExistence type="inferred from homology"/>
<dbReference type="InterPro" id="IPR016292">
    <property type="entry name" value="Epoxide_hydrolase"/>
</dbReference>
<feature type="active site" description="Proton donor" evidence="4">
    <location>
        <position position="358"/>
    </location>
</feature>
<comment type="similarity">
    <text evidence="1">Belongs to the peptidase S33 family.</text>
</comment>
<accession>A0A261Y7T0</accession>
<dbReference type="GO" id="GO:0097176">
    <property type="term" value="P:epoxide metabolic process"/>
    <property type="evidence" value="ECO:0007669"/>
    <property type="project" value="TreeGrafter"/>
</dbReference>
<keyword evidence="2" id="KW-0058">Aromatic hydrocarbons catabolism</keyword>
<dbReference type="Pfam" id="PF06441">
    <property type="entry name" value="EHN"/>
    <property type="match status" value="1"/>
</dbReference>
<gene>
    <name evidence="6" type="ORF">BZG36_00451</name>
</gene>
<dbReference type="InterPro" id="IPR029058">
    <property type="entry name" value="AB_hydrolase_fold"/>
</dbReference>
<feature type="domain" description="Epoxide hydrolase N-terminal" evidence="5">
    <location>
        <begin position="12"/>
        <end position="113"/>
    </location>
</feature>
<dbReference type="AlphaFoldDB" id="A0A261Y7T0"/>
<evidence type="ECO:0000256" key="2">
    <source>
        <dbReference type="ARBA" id="ARBA00022797"/>
    </source>
</evidence>
<evidence type="ECO:0000256" key="4">
    <source>
        <dbReference type="PIRSR" id="PIRSR001112-1"/>
    </source>
</evidence>
<comment type="caution">
    <text evidence="6">The sequence shown here is derived from an EMBL/GenBank/DDBJ whole genome shotgun (WGS) entry which is preliminary data.</text>
</comment>
<sequence>MGDITAFTIPYLSKVETQRLYQRLESVTYPNELPSPPTPWSYGVPKTAVDPILNHWRTKFDWKAQVDNINRFKHFRTNVIPGDGQVHFIHERGPEGSLPVLLLHGWPGCFYEFLGVLDRLKAQKAPLHLVVPSLPGFGYSDPPTRAGFGVAEMARTMNLLMLHLGYDKYVVQGGDWGSAIAKYLANTYSDHCIGQHVNFAFSPPPISLPESFAPSAILTALSPIWKHPVAVAKYMLAHFIAGYDVVYGPGTALALQESQFILDEEAGYQRIQATKPTTLAWSVGDSPVGLMTWLLEKFHTWTYHPSEPARPPKSMAPEQFQFQLAEEALPPTISMDDFLTIVMIYWTTNSAASSFRIYYEAAHLNERKTFWSSYPSPKGVEPPMGIAVFRKELRKPIREWAELHYNVASYREYEVGGHFAAFEEPDIMTEEIKSFAKLVRDRS</sequence>
<dbReference type="PANTHER" id="PTHR21661">
    <property type="entry name" value="EPOXIDE HYDROLASE 1-RELATED"/>
    <property type="match status" value="1"/>
</dbReference>
<dbReference type="SUPFAM" id="SSF53474">
    <property type="entry name" value="alpha/beta-Hydrolases"/>
    <property type="match status" value="1"/>
</dbReference>
<dbReference type="PIRSF" id="PIRSF001112">
    <property type="entry name" value="Epoxide_hydrolase"/>
    <property type="match status" value="1"/>
</dbReference>
<protein>
    <recommendedName>
        <fullName evidence="5">Epoxide hydrolase N-terminal domain-containing protein</fullName>
    </recommendedName>
</protein>
<dbReference type="PRINTS" id="PR00412">
    <property type="entry name" value="EPOXHYDRLASE"/>
</dbReference>
<dbReference type="InterPro" id="IPR000639">
    <property type="entry name" value="Epox_hydrolase-like"/>
</dbReference>
<feature type="active site" description="Nucleophile" evidence="4">
    <location>
        <position position="175"/>
    </location>
</feature>
<evidence type="ECO:0000313" key="6">
    <source>
        <dbReference type="EMBL" id="OZJ06657.1"/>
    </source>
</evidence>
<dbReference type="InterPro" id="IPR010497">
    <property type="entry name" value="Epoxide_hydro_N"/>
</dbReference>
<reference evidence="6 7" key="1">
    <citation type="journal article" date="2017" name="Mycologia">
        <title>Bifiguratus adelaidae, gen. et sp. nov., a new member of Mucoromycotina in endophytic and soil-dwelling habitats.</title>
        <authorList>
            <person name="Torres-Cruz T.J."/>
            <person name="Billingsley Tobias T.L."/>
            <person name="Almatruk M."/>
            <person name="Hesse C."/>
            <person name="Kuske C.R."/>
            <person name="Desiro A."/>
            <person name="Benucci G.M."/>
            <person name="Bonito G."/>
            <person name="Stajich J.E."/>
            <person name="Dunlap C."/>
            <person name="Arnold A.E."/>
            <person name="Porras-Alfaro A."/>
        </authorList>
    </citation>
    <scope>NUCLEOTIDE SEQUENCE [LARGE SCALE GENOMIC DNA]</scope>
    <source>
        <strain evidence="6 7">AZ0501</strain>
    </source>
</reference>
<evidence type="ECO:0000256" key="1">
    <source>
        <dbReference type="ARBA" id="ARBA00010088"/>
    </source>
</evidence>